<evidence type="ECO:0000313" key="2">
    <source>
        <dbReference type="EMBL" id="MFD1737702.1"/>
    </source>
</evidence>
<sequence length="100" mass="11784">MEVWGKEQIINQLQELNKLAIFFYTPICGTCKVAERMLVVVQELLPDLPLKKVDLNYIPDVAEKWQIQSVPCLLLFQHGEVRKRIFAFQSVEYLYKELKN</sequence>
<dbReference type="RefSeq" id="WP_377928922.1">
    <property type="nucleotide sequence ID" value="NZ_JBHUEM010000022.1"/>
</dbReference>
<reference evidence="3" key="1">
    <citation type="journal article" date="2019" name="Int. J. Syst. Evol. Microbiol.">
        <title>The Global Catalogue of Microorganisms (GCM) 10K type strain sequencing project: providing services to taxonomists for standard genome sequencing and annotation.</title>
        <authorList>
            <consortium name="The Broad Institute Genomics Platform"/>
            <consortium name="The Broad Institute Genome Sequencing Center for Infectious Disease"/>
            <person name="Wu L."/>
            <person name="Ma J."/>
        </authorList>
    </citation>
    <scope>NUCLEOTIDE SEQUENCE [LARGE SCALE GENOMIC DNA]</scope>
    <source>
        <strain evidence="3">CCUG 49339</strain>
    </source>
</reference>
<comment type="caution">
    <text evidence="2">The sequence shown here is derived from an EMBL/GenBank/DDBJ whole genome shotgun (WGS) entry which is preliminary data.</text>
</comment>
<accession>A0ABW4LRK6</accession>
<dbReference type="Pfam" id="PF00085">
    <property type="entry name" value="Thioredoxin"/>
    <property type="match status" value="1"/>
</dbReference>
<keyword evidence="3" id="KW-1185">Reference proteome</keyword>
<dbReference type="Gene3D" id="3.40.30.10">
    <property type="entry name" value="Glutaredoxin"/>
    <property type="match status" value="1"/>
</dbReference>
<evidence type="ECO:0000259" key="1">
    <source>
        <dbReference type="Pfam" id="PF00085"/>
    </source>
</evidence>
<dbReference type="SUPFAM" id="SSF52833">
    <property type="entry name" value="Thioredoxin-like"/>
    <property type="match status" value="1"/>
</dbReference>
<organism evidence="2 3">
    <name type="scientific">Bacillus salitolerans</name>
    <dbReference type="NCBI Taxonomy" id="1437434"/>
    <lineage>
        <taxon>Bacteria</taxon>
        <taxon>Bacillati</taxon>
        <taxon>Bacillota</taxon>
        <taxon>Bacilli</taxon>
        <taxon>Bacillales</taxon>
        <taxon>Bacillaceae</taxon>
        <taxon>Bacillus</taxon>
    </lineage>
</organism>
<dbReference type="InterPro" id="IPR013766">
    <property type="entry name" value="Thioredoxin_domain"/>
</dbReference>
<gene>
    <name evidence="2" type="ORF">ACFSCX_14295</name>
</gene>
<proteinExistence type="predicted"/>
<dbReference type="InterPro" id="IPR036249">
    <property type="entry name" value="Thioredoxin-like_sf"/>
</dbReference>
<dbReference type="Proteomes" id="UP001597214">
    <property type="component" value="Unassembled WGS sequence"/>
</dbReference>
<feature type="domain" description="Thioredoxin" evidence="1">
    <location>
        <begin position="16"/>
        <end position="95"/>
    </location>
</feature>
<protein>
    <submittedName>
        <fullName evidence="2">Thioredoxin family protein</fullName>
    </submittedName>
</protein>
<evidence type="ECO:0000313" key="3">
    <source>
        <dbReference type="Proteomes" id="UP001597214"/>
    </source>
</evidence>
<dbReference type="EMBL" id="JBHUEM010000022">
    <property type="protein sequence ID" value="MFD1737702.1"/>
    <property type="molecule type" value="Genomic_DNA"/>
</dbReference>
<name>A0ABW4LRK6_9BACI</name>
<dbReference type="CDD" id="cd02947">
    <property type="entry name" value="TRX_family"/>
    <property type="match status" value="1"/>
</dbReference>